<dbReference type="SUPFAM" id="SSF54495">
    <property type="entry name" value="UBC-like"/>
    <property type="match status" value="1"/>
</dbReference>
<dbReference type="EC" id="2.3.2.23" evidence="2"/>
<dbReference type="Proteomes" id="UP000019335">
    <property type="component" value="Unassembled WGS sequence"/>
</dbReference>
<sequence length="199" mass="22311">MYTGLKVMATTLSAKRLRKELIALQRDPVENITARPLESNILVWHYVLKGAKGSPYEGGYYHGKLKFPPEYPLKPPSIMMLTPSGRFKPNTRLCLSMSDFHPETWNPMWSVSTILMGLQAFMLDSAPTLGSIETSLGQKKKLAASSMAFNLTSPLFVQMFPEIRCMRLVRVSGLGQPGKVSRVQMVEECRGRDLEKTEG</sequence>
<keyword evidence="9" id="KW-1133">Transmembrane helix</keyword>
<dbReference type="PANTHER" id="PTHR24067">
    <property type="entry name" value="UBIQUITIN-CONJUGATING ENZYME E2"/>
    <property type="match status" value="1"/>
</dbReference>
<keyword evidence="4" id="KW-0812">Transmembrane</keyword>
<dbReference type="PROSITE" id="PS50127">
    <property type="entry name" value="UBC_2"/>
    <property type="match status" value="1"/>
</dbReference>
<keyword evidence="5" id="KW-0547">Nucleotide-binding</keyword>
<comment type="caution">
    <text evidence="12">The sequence shown here is derived from an EMBL/GenBank/DDBJ whole genome shotgun (WGS) entry which is preliminary data.</text>
</comment>
<organism evidence="12 13">
    <name type="scientific">Nannochloropsis gaditana</name>
    <dbReference type="NCBI Taxonomy" id="72520"/>
    <lineage>
        <taxon>Eukaryota</taxon>
        <taxon>Sar</taxon>
        <taxon>Stramenopiles</taxon>
        <taxon>Ochrophyta</taxon>
        <taxon>Eustigmatophyceae</taxon>
        <taxon>Eustigmatales</taxon>
        <taxon>Monodopsidaceae</taxon>
        <taxon>Nannochloropsis</taxon>
    </lineage>
</organism>
<feature type="domain" description="UBC core" evidence="11">
    <location>
        <begin position="12"/>
        <end position="162"/>
    </location>
</feature>
<proteinExistence type="predicted"/>
<evidence type="ECO:0000256" key="3">
    <source>
        <dbReference type="ARBA" id="ARBA00022679"/>
    </source>
</evidence>
<dbReference type="AlphaFoldDB" id="W7TL51"/>
<evidence type="ECO:0000256" key="8">
    <source>
        <dbReference type="ARBA" id="ARBA00022840"/>
    </source>
</evidence>
<evidence type="ECO:0000313" key="13">
    <source>
        <dbReference type="Proteomes" id="UP000019335"/>
    </source>
</evidence>
<gene>
    <name evidence="12" type="ORF">Naga_100108g8</name>
</gene>
<dbReference type="FunFam" id="3.10.110.10:FF:000023">
    <property type="entry name" value="Ubiquitin-conjugating enzyme E2 J2"/>
    <property type="match status" value="1"/>
</dbReference>
<dbReference type="GO" id="GO:0061631">
    <property type="term" value="F:ubiquitin conjugating enzyme activity"/>
    <property type="evidence" value="ECO:0007669"/>
    <property type="project" value="UniProtKB-EC"/>
</dbReference>
<evidence type="ECO:0000256" key="6">
    <source>
        <dbReference type="ARBA" id="ARBA00022786"/>
    </source>
</evidence>
<dbReference type="GO" id="GO:0005524">
    <property type="term" value="F:ATP binding"/>
    <property type="evidence" value="ECO:0007669"/>
    <property type="project" value="UniProtKB-KW"/>
</dbReference>
<keyword evidence="10" id="KW-0472">Membrane</keyword>
<evidence type="ECO:0000256" key="4">
    <source>
        <dbReference type="ARBA" id="ARBA00022692"/>
    </source>
</evidence>
<accession>W7TL51</accession>
<reference evidence="12 13" key="1">
    <citation type="journal article" date="2014" name="Mol. Plant">
        <title>Chromosome Scale Genome Assembly and Transcriptome Profiling of Nannochloropsis gaditana in Nitrogen Depletion.</title>
        <authorList>
            <person name="Corteggiani Carpinelli E."/>
            <person name="Telatin A."/>
            <person name="Vitulo N."/>
            <person name="Forcato C."/>
            <person name="D'Angelo M."/>
            <person name="Schiavon R."/>
            <person name="Vezzi A."/>
            <person name="Giacometti G.M."/>
            <person name="Morosinotto T."/>
            <person name="Valle G."/>
        </authorList>
    </citation>
    <scope>NUCLEOTIDE SEQUENCE [LARGE SCALE GENOMIC DNA]</scope>
    <source>
        <strain evidence="12 13">B-31</strain>
    </source>
</reference>
<evidence type="ECO:0000256" key="10">
    <source>
        <dbReference type="ARBA" id="ARBA00023136"/>
    </source>
</evidence>
<dbReference type="InterPro" id="IPR016135">
    <property type="entry name" value="UBQ-conjugating_enzyme/RWD"/>
</dbReference>
<dbReference type="SMART" id="SM00212">
    <property type="entry name" value="UBCc"/>
    <property type="match status" value="1"/>
</dbReference>
<keyword evidence="13" id="KW-1185">Reference proteome</keyword>
<dbReference type="Gene3D" id="3.10.110.10">
    <property type="entry name" value="Ubiquitin Conjugating Enzyme"/>
    <property type="match status" value="1"/>
</dbReference>
<evidence type="ECO:0000256" key="5">
    <source>
        <dbReference type="ARBA" id="ARBA00022741"/>
    </source>
</evidence>
<name>W7TL51_9STRA</name>
<evidence type="ECO:0000256" key="9">
    <source>
        <dbReference type="ARBA" id="ARBA00022989"/>
    </source>
</evidence>
<dbReference type="GO" id="GO:0005789">
    <property type="term" value="C:endoplasmic reticulum membrane"/>
    <property type="evidence" value="ECO:0007669"/>
    <property type="project" value="UniProtKB-SubCell"/>
</dbReference>
<dbReference type="OrthoDB" id="1158011at2759"/>
<keyword evidence="7" id="KW-0256">Endoplasmic reticulum</keyword>
<evidence type="ECO:0000256" key="2">
    <source>
        <dbReference type="ARBA" id="ARBA00012486"/>
    </source>
</evidence>
<dbReference type="CDD" id="cd23799">
    <property type="entry name" value="UBCc_UBE2J"/>
    <property type="match status" value="1"/>
</dbReference>
<comment type="subcellular location">
    <subcellularLocation>
        <location evidence="1">Endoplasmic reticulum membrane</location>
    </subcellularLocation>
</comment>
<evidence type="ECO:0000313" key="12">
    <source>
        <dbReference type="EMBL" id="EWM21161.1"/>
    </source>
</evidence>
<dbReference type="EMBL" id="AZIL01002627">
    <property type="protein sequence ID" value="EWM21161.1"/>
    <property type="molecule type" value="Genomic_DNA"/>
</dbReference>
<evidence type="ECO:0000256" key="1">
    <source>
        <dbReference type="ARBA" id="ARBA00004586"/>
    </source>
</evidence>
<keyword evidence="3" id="KW-0808">Transferase</keyword>
<dbReference type="Pfam" id="PF00179">
    <property type="entry name" value="UQ_con"/>
    <property type="match status" value="1"/>
</dbReference>
<dbReference type="InterPro" id="IPR000608">
    <property type="entry name" value="UBC"/>
</dbReference>
<evidence type="ECO:0000256" key="7">
    <source>
        <dbReference type="ARBA" id="ARBA00022824"/>
    </source>
</evidence>
<protein>
    <recommendedName>
        <fullName evidence="2">E2 ubiquitin-conjugating enzyme</fullName>
        <ecNumber evidence="2">2.3.2.23</ecNumber>
    </recommendedName>
</protein>
<dbReference type="InterPro" id="IPR050113">
    <property type="entry name" value="Ub_conjugating_enzyme"/>
</dbReference>
<keyword evidence="6" id="KW-0833">Ubl conjugation pathway</keyword>
<keyword evidence="8" id="KW-0067">ATP-binding</keyword>
<evidence type="ECO:0000259" key="11">
    <source>
        <dbReference type="PROSITE" id="PS50127"/>
    </source>
</evidence>